<protein>
    <recommendedName>
        <fullName evidence="4">DUF3325 domain-containing protein</fullName>
    </recommendedName>
</protein>
<evidence type="ECO:0000313" key="2">
    <source>
        <dbReference type="EMBL" id="NIJ15648.1"/>
    </source>
</evidence>
<dbReference type="AlphaFoldDB" id="A0A846M3I6"/>
<dbReference type="EMBL" id="JAASQR010000001">
    <property type="protein sequence ID" value="NIJ15648.1"/>
    <property type="molecule type" value="Genomic_DNA"/>
</dbReference>
<dbReference type="RefSeq" id="WP_167302287.1">
    <property type="nucleotide sequence ID" value="NZ_JAASQR010000001.1"/>
</dbReference>
<keyword evidence="1" id="KW-1133">Transmembrane helix</keyword>
<evidence type="ECO:0008006" key="4">
    <source>
        <dbReference type="Google" id="ProtNLM"/>
    </source>
</evidence>
<evidence type="ECO:0000256" key="1">
    <source>
        <dbReference type="SAM" id="Phobius"/>
    </source>
</evidence>
<keyword evidence="3" id="KW-1185">Reference proteome</keyword>
<proteinExistence type="predicted"/>
<gene>
    <name evidence="2" type="ORF">FHS54_000597</name>
</gene>
<dbReference type="Proteomes" id="UP000576821">
    <property type="component" value="Unassembled WGS sequence"/>
</dbReference>
<evidence type="ECO:0000313" key="3">
    <source>
        <dbReference type="Proteomes" id="UP000576821"/>
    </source>
</evidence>
<comment type="caution">
    <text evidence="2">The sequence shown here is derived from an EMBL/GenBank/DDBJ whole genome shotgun (WGS) entry which is preliminary data.</text>
</comment>
<name>A0A846M3I6_9SPHN</name>
<keyword evidence="1" id="KW-0472">Membrane</keyword>
<keyword evidence="1" id="KW-0812">Transmembrane</keyword>
<sequence>MTILLALIATGLSTLALCALCIGDPKRNRATGSRAGGQTRRKRQLLAFATGLPGLICALTGDAAAFLIWLGGCGVMGWSLAIWFNRRAQEAD</sequence>
<organism evidence="2 3">
    <name type="scientific">Sphingobium vermicomposti</name>
    <dbReference type="NCBI Taxonomy" id="529005"/>
    <lineage>
        <taxon>Bacteria</taxon>
        <taxon>Pseudomonadati</taxon>
        <taxon>Pseudomonadota</taxon>
        <taxon>Alphaproteobacteria</taxon>
        <taxon>Sphingomonadales</taxon>
        <taxon>Sphingomonadaceae</taxon>
        <taxon>Sphingobium</taxon>
    </lineage>
</organism>
<reference evidence="2 3" key="1">
    <citation type="submission" date="2020-03" db="EMBL/GenBank/DDBJ databases">
        <title>Genomic Encyclopedia of Type Strains, Phase IV (KMG-IV): sequencing the most valuable type-strain genomes for metagenomic binning, comparative biology and taxonomic classification.</title>
        <authorList>
            <person name="Goeker M."/>
        </authorList>
    </citation>
    <scope>NUCLEOTIDE SEQUENCE [LARGE SCALE GENOMIC DNA]</scope>
    <source>
        <strain evidence="2 3">DSM 21299</strain>
    </source>
</reference>
<accession>A0A846M3I6</accession>
<feature type="transmembrane region" description="Helical" evidence="1">
    <location>
        <begin position="63"/>
        <end position="84"/>
    </location>
</feature>